<protein>
    <submittedName>
        <fullName evidence="2">Uncharacterized protein</fullName>
    </submittedName>
</protein>
<dbReference type="Proteomes" id="UP001169760">
    <property type="component" value="Unassembled WGS sequence"/>
</dbReference>
<organism evidence="2 3">
    <name type="scientific">Saccharophagus degradans</name>
    <dbReference type="NCBI Taxonomy" id="86304"/>
    <lineage>
        <taxon>Bacteria</taxon>
        <taxon>Pseudomonadati</taxon>
        <taxon>Pseudomonadota</taxon>
        <taxon>Gammaproteobacteria</taxon>
        <taxon>Cellvibrionales</taxon>
        <taxon>Cellvibrionaceae</taxon>
        <taxon>Saccharophagus</taxon>
    </lineage>
</organism>
<proteinExistence type="predicted"/>
<evidence type="ECO:0000313" key="2">
    <source>
        <dbReference type="EMBL" id="MDO6422117.1"/>
    </source>
</evidence>
<keyword evidence="1" id="KW-0472">Membrane</keyword>
<keyword evidence="1" id="KW-1133">Transmembrane helix</keyword>
<sequence length="74" mass="8094">MEATSATLLTFGVILLLASWVQLLIVSFKEDYTWGLATIFLPPLSYFYSLFALNKAGSALGLSILGMVLIFFAL</sequence>
<feature type="transmembrane region" description="Helical" evidence="1">
    <location>
        <begin position="56"/>
        <end position="73"/>
    </location>
</feature>
<evidence type="ECO:0000256" key="1">
    <source>
        <dbReference type="SAM" id="Phobius"/>
    </source>
</evidence>
<reference evidence="2" key="1">
    <citation type="submission" date="2023-07" db="EMBL/GenBank/DDBJ databases">
        <title>Genome content predicts the carbon catabolic preferences of heterotrophic bacteria.</title>
        <authorList>
            <person name="Gralka M."/>
        </authorList>
    </citation>
    <scope>NUCLEOTIDE SEQUENCE</scope>
    <source>
        <strain evidence="2">I3M17_2</strain>
    </source>
</reference>
<dbReference type="EMBL" id="JAUOPB010000004">
    <property type="protein sequence ID" value="MDO6422117.1"/>
    <property type="molecule type" value="Genomic_DNA"/>
</dbReference>
<keyword evidence="1" id="KW-0812">Transmembrane</keyword>
<dbReference type="AlphaFoldDB" id="A0AAW7X3H6"/>
<name>A0AAW7X3H6_9GAMM</name>
<comment type="caution">
    <text evidence="2">The sequence shown here is derived from an EMBL/GenBank/DDBJ whole genome shotgun (WGS) entry which is preliminary data.</text>
</comment>
<accession>A0AAW7X3H6</accession>
<gene>
    <name evidence="2" type="ORF">Q4521_06505</name>
</gene>
<dbReference type="RefSeq" id="WP_216062535.1">
    <property type="nucleotide sequence ID" value="NZ_CP123764.1"/>
</dbReference>
<feature type="transmembrane region" description="Helical" evidence="1">
    <location>
        <begin position="6"/>
        <end position="25"/>
    </location>
</feature>
<evidence type="ECO:0000313" key="3">
    <source>
        <dbReference type="Proteomes" id="UP001169760"/>
    </source>
</evidence>